<dbReference type="GO" id="GO:0046872">
    <property type="term" value="F:metal ion binding"/>
    <property type="evidence" value="ECO:0007669"/>
    <property type="project" value="UniProtKB-KW"/>
</dbReference>
<dbReference type="Pfam" id="PF01026">
    <property type="entry name" value="TatD_DNase"/>
    <property type="match status" value="1"/>
</dbReference>
<feature type="binding site" evidence="1">
    <location>
        <position position="85"/>
    </location>
    <ligand>
        <name>a divalent metal cation</name>
        <dbReference type="ChEBI" id="CHEBI:60240"/>
        <label>1</label>
    </ligand>
</feature>
<reference evidence="3 4" key="1">
    <citation type="submission" date="2019-02" db="EMBL/GenBank/DDBJ databases">
        <title>Deep-cultivation of Planctomycetes and their phenomic and genomic characterization uncovers novel biology.</title>
        <authorList>
            <person name="Wiegand S."/>
            <person name="Jogler M."/>
            <person name="Boedeker C."/>
            <person name="Pinto D."/>
            <person name="Vollmers J."/>
            <person name="Rivas-Marin E."/>
            <person name="Kohn T."/>
            <person name="Peeters S.H."/>
            <person name="Heuer A."/>
            <person name="Rast P."/>
            <person name="Oberbeckmann S."/>
            <person name="Bunk B."/>
            <person name="Jeske O."/>
            <person name="Meyerdierks A."/>
            <person name="Storesund J.E."/>
            <person name="Kallscheuer N."/>
            <person name="Luecker S."/>
            <person name="Lage O.M."/>
            <person name="Pohl T."/>
            <person name="Merkel B.J."/>
            <person name="Hornburger P."/>
            <person name="Mueller R.-W."/>
            <person name="Bruemmer F."/>
            <person name="Labrenz M."/>
            <person name="Spormann A.M."/>
            <person name="Op den Camp H."/>
            <person name="Overmann J."/>
            <person name="Amann R."/>
            <person name="Jetten M.S.M."/>
            <person name="Mascher T."/>
            <person name="Medema M.H."/>
            <person name="Devos D.P."/>
            <person name="Kaster A.-K."/>
            <person name="Ovreas L."/>
            <person name="Rohde M."/>
            <person name="Galperin M.Y."/>
            <person name="Jogler C."/>
        </authorList>
    </citation>
    <scope>NUCLEOTIDE SEQUENCE [LARGE SCALE GENOMIC DNA]</scope>
    <source>
        <strain evidence="3 4">Pla133</strain>
    </source>
</reference>
<dbReference type="InterPro" id="IPR001130">
    <property type="entry name" value="TatD-like"/>
</dbReference>
<protein>
    <submittedName>
        <fullName evidence="3">Putative deoxyribonuclease YjjV</fullName>
        <ecNumber evidence="3">3.1.21.-</ecNumber>
    </submittedName>
</protein>
<dbReference type="AlphaFoldDB" id="A0A518BE93"/>
<dbReference type="EC" id="3.1.21.-" evidence="3"/>
<evidence type="ECO:0000256" key="2">
    <source>
        <dbReference type="SAM" id="MobiDB-lite"/>
    </source>
</evidence>
<evidence type="ECO:0000313" key="3">
    <source>
        <dbReference type="EMBL" id="QDU65291.1"/>
    </source>
</evidence>
<dbReference type="InterPro" id="IPR049677">
    <property type="entry name" value="QatD"/>
</dbReference>
<dbReference type="KEGG" id="pbap:Pla133_03550"/>
<feature type="binding site" evidence="1">
    <location>
        <position position="6"/>
    </location>
    <ligand>
        <name>a divalent metal cation</name>
        <dbReference type="ChEBI" id="CHEBI:60240"/>
        <label>1</label>
    </ligand>
</feature>
<feature type="region of interest" description="Disordered" evidence="2">
    <location>
        <begin position="191"/>
        <end position="212"/>
    </location>
</feature>
<dbReference type="SUPFAM" id="SSF51556">
    <property type="entry name" value="Metallo-dependent hydrolases"/>
    <property type="match status" value="1"/>
</dbReference>
<feature type="binding site" evidence="1">
    <location>
        <position position="195"/>
    </location>
    <ligand>
        <name>a divalent metal cation</name>
        <dbReference type="ChEBI" id="CHEBI:60240"/>
        <label>1</label>
    </ligand>
</feature>
<keyword evidence="1" id="KW-0479">Metal-binding</keyword>
<feature type="binding site" evidence="1">
    <location>
        <position position="123"/>
    </location>
    <ligand>
        <name>a divalent metal cation</name>
        <dbReference type="ChEBI" id="CHEBI:60240"/>
        <label>2</label>
    </ligand>
</feature>
<dbReference type="GO" id="GO:0016788">
    <property type="term" value="F:hydrolase activity, acting on ester bonds"/>
    <property type="evidence" value="ECO:0007669"/>
    <property type="project" value="InterPro"/>
</dbReference>
<name>A0A518BE93_9BACT</name>
<dbReference type="NCBIfam" id="NF041926">
    <property type="entry name" value="QatD"/>
    <property type="match status" value="1"/>
</dbReference>
<organism evidence="3 4">
    <name type="scientific">Engelhardtia mirabilis</name>
    <dbReference type="NCBI Taxonomy" id="2528011"/>
    <lineage>
        <taxon>Bacteria</taxon>
        <taxon>Pseudomonadati</taxon>
        <taxon>Planctomycetota</taxon>
        <taxon>Planctomycetia</taxon>
        <taxon>Planctomycetia incertae sedis</taxon>
        <taxon>Engelhardtia</taxon>
    </lineage>
</organism>
<sequence length="258" mass="27615">MLIDCHCHLDLYREPAIVAGSLRSEECLVLSVTTTPSAWRGTSALGSGIPGVHTGLGLHPQLAGERASELGLMESLVPAAEFVGEVGLDGTPELRQSWPTQTRLFDAVLASATRAGGRVLSIHSRRAAGEVAARLQAFPDAGTPILHWFSGSLKELQLAVEIGCWFSVGPAMLRSKRGRGLIERMPRDRVLPETDGPFARDTSGQPLQPTGAREVQAGVAEMWGEPADVVTARMDEGAAVIRGRMHEVSAPLPPRYRS</sequence>
<dbReference type="Gene3D" id="3.20.20.140">
    <property type="entry name" value="Metal-dependent hydrolases"/>
    <property type="match status" value="1"/>
</dbReference>
<dbReference type="GO" id="GO:0005829">
    <property type="term" value="C:cytosol"/>
    <property type="evidence" value="ECO:0007669"/>
    <property type="project" value="TreeGrafter"/>
</dbReference>
<dbReference type="EMBL" id="CP036287">
    <property type="protein sequence ID" value="QDU65291.1"/>
    <property type="molecule type" value="Genomic_DNA"/>
</dbReference>
<dbReference type="PANTHER" id="PTHR46124:SF3">
    <property type="entry name" value="HYDROLASE"/>
    <property type="match status" value="1"/>
</dbReference>
<dbReference type="Proteomes" id="UP000316921">
    <property type="component" value="Chromosome"/>
</dbReference>
<accession>A0A518BE93</accession>
<proteinExistence type="predicted"/>
<feature type="binding site" evidence="1">
    <location>
        <position position="8"/>
    </location>
    <ligand>
        <name>a divalent metal cation</name>
        <dbReference type="ChEBI" id="CHEBI:60240"/>
        <label>1</label>
    </ligand>
</feature>
<evidence type="ECO:0000313" key="4">
    <source>
        <dbReference type="Proteomes" id="UP000316921"/>
    </source>
</evidence>
<gene>
    <name evidence="3" type="primary">yjjV_1</name>
    <name evidence="3" type="ORF">Pla133_03550</name>
</gene>
<dbReference type="PANTHER" id="PTHR46124">
    <property type="entry name" value="D-AMINOACYL-TRNA DEACYLASE"/>
    <property type="match status" value="1"/>
</dbReference>
<dbReference type="InterPro" id="IPR032466">
    <property type="entry name" value="Metal_Hydrolase"/>
</dbReference>
<feature type="binding site" evidence="1">
    <location>
        <position position="147"/>
    </location>
    <ligand>
        <name>a divalent metal cation</name>
        <dbReference type="ChEBI" id="CHEBI:60240"/>
        <label>2</label>
    </ligand>
</feature>
<evidence type="ECO:0000256" key="1">
    <source>
        <dbReference type="PIRSR" id="PIRSR005902-1"/>
    </source>
</evidence>
<dbReference type="PIRSF" id="PIRSF005902">
    <property type="entry name" value="DNase_TatD"/>
    <property type="match status" value="1"/>
</dbReference>
<dbReference type="RefSeq" id="WP_145061757.1">
    <property type="nucleotide sequence ID" value="NZ_CP036287.1"/>
</dbReference>
<keyword evidence="4" id="KW-1185">Reference proteome</keyword>
<keyword evidence="3" id="KW-0378">Hydrolase</keyword>